<dbReference type="OrthoDB" id="9804759at2"/>
<name>J3TY22_9ENTR</name>
<dbReference type="InterPro" id="IPR044996">
    <property type="entry name" value="COQ10-like"/>
</dbReference>
<sequence precursor="true">MPHITGYALVPYSAAKMFALVNNISAYPTFIPGCTGSRVLAQNGSELTAEMNISKAGISKSFTTCNIITENQSIVMRLVDGPFSSFSGYWHFIPFGDEASKIEFNLDCEFNNTLITVTFKSFFKEIANNIVIAFTRRAKEVYQDAAYLSRGT</sequence>
<dbReference type="GO" id="GO:0045333">
    <property type="term" value="P:cellular respiration"/>
    <property type="evidence" value="ECO:0007669"/>
    <property type="project" value="InterPro"/>
</dbReference>
<dbReference type="GO" id="GO:0048039">
    <property type="term" value="F:ubiquinone binding"/>
    <property type="evidence" value="ECO:0007669"/>
    <property type="project" value="InterPro"/>
</dbReference>
<reference evidence="4 5" key="1">
    <citation type="journal article" date="2012" name="Mol. Biol. Evol.">
        <title>Genome reduction and co-evolution between the primary and secondary bacterial symbionts of psyllids.</title>
        <authorList>
            <person name="Sloan D.B."/>
            <person name="Moran N.A."/>
        </authorList>
    </citation>
    <scope>NUCLEOTIDE SEQUENCE [LARGE SCALE GENOMIC DNA]</scope>
    <source>
        <strain evidence="4">Ceuc_S</strain>
    </source>
</reference>
<accession>J3TY22</accession>
<feature type="domain" description="Coenzyme Q-binding protein COQ10 START" evidence="3">
    <location>
        <begin position="10"/>
        <end position="135"/>
    </location>
</feature>
<dbReference type="Pfam" id="PF03364">
    <property type="entry name" value="Polyketide_cyc"/>
    <property type="match status" value="1"/>
</dbReference>
<dbReference type="HOGENOM" id="CLU_079653_3_1_6"/>
<evidence type="ECO:0000256" key="2">
    <source>
        <dbReference type="ARBA" id="ARBA00022649"/>
    </source>
</evidence>
<evidence type="ECO:0000313" key="5">
    <source>
        <dbReference type="Proteomes" id="UP000003936"/>
    </source>
</evidence>
<organism evidence="4 5">
    <name type="scientific">secondary endosymbiont of Ctenarytaina eucalypti</name>
    <dbReference type="NCBI Taxonomy" id="1199245"/>
    <lineage>
        <taxon>Bacteria</taxon>
        <taxon>Pseudomonadati</taxon>
        <taxon>Pseudomonadota</taxon>
        <taxon>Gammaproteobacteria</taxon>
        <taxon>Enterobacterales</taxon>
        <taxon>Enterobacteriaceae</taxon>
        <taxon>aphid secondary symbionts</taxon>
    </lineage>
</organism>
<gene>
    <name evidence="4" type="ORF">A359_08590</name>
</gene>
<keyword evidence="5" id="KW-1185">Reference proteome</keyword>
<dbReference type="KEGG" id="sect:A359_08590"/>
<evidence type="ECO:0000259" key="3">
    <source>
        <dbReference type="Pfam" id="PF03364"/>
    </source>
</evidence>
<dbReference type="CDD" id="cd07813">
    <property type="entry name" value="COQ10p_like"/>
    <property type="match status" value="1"/>
</dbReference>
<dbReference type="InterPro" id="IPR023393">
    <property type="entry name" value="START-like_dom_sf"/>
</dbReference>
<dbReference type="PATRIC" id="fig|1199245.3.peg.985"/>
<dbReference type="Gene3D" id="3.30.530.20">
    <property type="match status" value="1"/>
</dbReference>
<evidence type="ECO:0000313" key="4">
    <source>
        <dbReference type="EMBL" id="AFP85225.1"/>
    </source>
</evidence>
<dbReference type="PANTHER" id="PTHR12901">
    <property type="entry name" value="SPERM PROTEIN HOMOLOG"/>
    <property type="match status" value="1"/>
</dbReference>
<dbReference type="STRING" id="1199245.A359_08590"/>
<dbReference type="AlphaFoldDB" id="J3TY22"/>
<comment type="similarity">
    <text evidence="1">Belongs to the ribosome association toxin RatA family.</text>
</comment>
<keyword evidence="2" id="KW-1277">Toxin-antitoxin system</keyword>
<proteinExistence type="inferred from homology"/>
<dbReference type="EMBL" id="CP003546">
    <property type="protein sequence ID" value="AFP85225.1"/>
    <property type="molecule type" value="Genomic_DNA"/>
</dbReference>
<dbReference type="RefSeq" id="WP_014888522.1">
    <property type="nucleotide sequence ID" value="NC_018419.1"/>
</dbReference>
<dbReference type="SUPFAM" id="SSF55961">
    <property type="entry name" value="Bet v1-like"/>
    <property type="match status" value="1"/>
</dbReference>
<protein>
    <submittedName>
        <fullName evidence="4">Oligoketide cyclase/lipid transport protein</fullName>
    </submittedName>
</protein>
<dbReference type="Proteomes" id="UP000003936">
    <property type="component" value="Chromosome"/>
</dbReference>
<evidence type="ECO:0000256" key="1">
    <source>
        <dbReference type="ARBA" id="ARBA00008918"/>
    </source>
</evidence>
<dbReference type="InterPro" id="IPR005031">
    <property type="entry name" value="COQ10_START"/>
</dbReference>
<dbReference type="PANTHER" id="PTHR12901:SF10">
    <property type="entry name" value="COENZYME Q-BINDING PROTEIN COQ10, MITOCHONDRIAL"/>
    <property type="match status" value="1"/>
</dbReference>